<dbReference type="PANTHER" id="PTHR40841:SF2">
    <property type="entry name" value="SIDEROPHORE-DEGRADING ESTERASE (EUROFUNG)"/>
    <property type="match status" value="1"/>
</dbReference>
<name>A0A9W6K606_9PSED</name>
<dbReference type="PANTHER" id="PTHR40841">
    <property type="entry name" value="SIDEROPHORE TRIACETYLFUSARININE C ESTERASE"/>
    <property type="match status" value="1"/>
</dbReference>
<gene>
    <name evidence="4" type="ORF">GCM10017655_32420</name>
</gene>
<evidence type="ECO:0000256" key="1">
    <source>
        <dbReference type="ARBA" id="ARBA00005622"/>
    </source>
</evidence>
<dbReference type="AlphaFoldDB" id="A0A9W6K606"/>
<protein>
    <submittedName>
        <fullName evidence="4">IroE protein</fullName>
    </submittedName>
</protein>
<keyword evidence="3" id="KW-0732">Signal</keyword>
<reference evidence="4" key="1">
    <citation type="journal article" date="2014" name="Int. J. Syst. Evol. Microbiol.">
        <title>Complete genome sequence of Corynebacterium casei LMG S-19264T (=DSM 44701T), isolated from a smear-ripened cheese.</title>
        <authorList>
            <consortium name="US DOE Joint Genome Institute (JGI-PGF)"/>
            <person name="Walter F."/>
            <person name="Albersmeier A."/>
            <person name="Kalinowski J."/>
            <person name="Ruckert C."/>
        </authorList>
    </citation>
    <scope>NUCLEOTIDE SEQUENCE</scope>
    <source>
        <strain evidence="4">VKM B-2935</strain>
    </source>
</reference>
<accession>A0A9W6K606</accession>
<evidence type="ECO:0000256" key="2">
    <source>
        <dbReference type="ARBA" id="ARBA00022801"/>
    </source>
</evidence>
<proteinExistence type="inferred from homology"/>
<dbReference type="Pfam" id="PF00756">
    <property type="entry name" value="Esterase"/>
    <property type="match status" value="1"/>
</dbReference>
<dbReference type="RefSeq" id="WP_271196362.1">
    <property type="nucleotide sequence ID" value="NZ_BSFN01000009.1"/>
</dbReference>
<keyword evidence="5" id="KW-1185">Reference proteome</keyword>
<organism evidence="4 5">
    <name type="scientific">Pseudomonas turukhanskensis</name>
    <dbReference type="NCBI Taxonomy" id="1806536"/>
    <lineage>
        <taxon>Bacteria</taxon>
        <taxon>Pseudomonadati</taxon>
        <taxon>Pseudomonadota</taxon>
        <taxon>Gammaproteobacteria</taxon>
        <taxon>Pseudomonadales</taxon>
        <taxon>Pseudomonadaceae</taxon>
        <taxon>Pseudomonas</taxon>
    </lineage>
</organism>
<dbReference type="InterPro" id="IPR029058">
    <property type="entry name" value="AB_hydrolase_fold"/>
</dbReference>
<evidence type="ECO:0000313" key="5">
    <source>
        <dbReference type="Proteomes" id="UP001143328"/>
    </source>
</evidence>
<comment type="similarity">
    <text evidence="1">Belongs to the esterase D family.</text>
</comment>
<dbReference type="Gene3D" id="3.40.50.1820">
    <property type="entry name" value="alpha/beta hydrolase"/>
    <property type="match status" value="1"/>
</dbReference>
<dbReference type="Proteomes" id="UP001143328">
    <property type="component" value="Unassembled WGS sequence"/>
</dbReference>
<dbReference type="InterPro" id="IPR052558">
    <property type="entry name" value="Siderophore_Hydrolase_D"/>
</dbReference>
<keyword evidence="2" id="KW-0378">Hydrolase</keyword>
<feature type="signal peptide" evidence="3">
    <location>
        <begin position="1"/>
        <end position="24"/>
    </location>
</feature>
<dbReference type="SUPFAM" id="SSF53474">
    <property type="entry name" value="alpha/beta-Hydrolases"/>
    <property type="match status" value="1"/>
</dbReference>
<reference evidence="4" key="2">
    <citation type="submission" date="2023-01" db="EMBL/GenBank/DDBJ databases">
        <authorList>
            <person name="Sun Q."/>
            <person name="Evtushenko L."/>
        </authorList>
    </citation>
    <scope>NUCLEOTIDE SEQUENCE</scope>
    <source>
        <strain evidence="4">VKM B-2935</strain>
    </source>
</reference>
<sequence length="281" mass="31658">MIAVSWLRSAAIALGLLALGTAQAEPVTLDGTEQWSMKSAEGRDYRIMISLPEGDVPYTGGYPVVYVVDGNALFPALHAAKRAQEAFKGSIVVAIGYPSDTPYDFNRRAFDLSPPQPAERNDPPQGGQDLFLDFIEKRLMPKVSERFKVDQDQRSLVGWSFGGMFGIYALYTRPTLFQHIYAVSPSLWWRDRFLLGPERTFTQQAHAGKIDLTHSSLTLLMAERDMPQEIQDARSLQIRLENLSQYGLRSDFKIEAGEDHMSIPFRIPNQVLGELLSTRRY</sequence>
<feature type="chain" id="PRO_5040900485" evidence="3">
    <location>
        <begin position="25"/>
        <end position="281"/>
    </location>
</feature>
<evidence type="ECO:0000313" key="4">
    <source>
        <dbReference type="EMBL" id="GLK90180.1"/>
    </source>
</evidence>
<evidence type="ECO:0000256" key="3">
    <source>
        <dbReference type="SAM" id="SignalP"/>
    </source>
</evidence>
<dbReference type="InterPro" id="IPR000801">
    <property type="entry name" value="Esterase-like"/>
</dbReference>
<dbReference type="EMBL" id="BSFN01000009">
    <property type="protein sequence ID" value="GLK90180.1"/>
    <property type="molecule type" value="Genomic_DNA"/>
</dbReference>
<dbReference type="GO" id="GO:0016788">
    <property type="term" value="F:hydrolase activity, acting on ester bonds"/>
    <property type="evidence" value="ECO:0007669"/>
    <property type="project" value="TreeGrafter"/>
</dbReference>
<comment type="caution">
    <text evidence="4">The sequence shown here is derived from an EMBL/GenBank/DDBJ whole genome shotgun (WGS) entry which is preliminary data.</text>
</comment>